<dbReference type="RefSeq" id="XP_031871280.1">
    <property type="nucleotide sequence ID" value="XM_032011587.1"/>
</dbReference>
<organism evidence="1 2">
    <name type="scientific">Venustampulla echinocandica</name>
    <dbReference type="NCBI Taxonomy" id="2656787"/>
    <lineage>
        <taxon>Eukaryota</taxon>
        <taxon>Fungi</taxon>
        <taxon>Dikarya</taxon>
        <taxon>Ascomycota</taxon>
        <taxon>Pezizomycotina</taxon>
        <taxon>Leotiomycetes</taxon>
        <taxon>Helotiales</taxon>
        <taxon>Pleuroascaceae</taxon>
        <taxon>Venustampulla</taxon>
    </lineage>
</organism>
<dbReference type="EMBL" id="NPIC01000002">
    <property type="protein sequence ID" value="RDL38624.1"/>
    <property type="molecule type" value="Genomic_DNA"/>
</dbReference>
<gene>
    <name evidence="1" type="ORF">BP5553_02964</name>
</gene>
<reference evidence="1 2" key="1">
    <citation type="journal article" date="2018" name="IMA Fungus">
        <title>IMA Genome-F 9: Draft genome sequence of Annulohypoxylon stygium, Aspergillus mulundensis, Berkeleyomyces basicola (syn. Thielaviopsis basicola), Ceratocystis smalleyi, two Cercospora beticola strains, Coleophoma cylindrospora, Fusarium fracticaudum, Phialophora cf. hyalina, and Morchella septimelata.</title>
        <authorList>
            <person name="Wingfield B.D."/>
            <person name="Bills G.F."/>
            <person name="Dong Y."/>
            <person name="Huang W."/>
            <person name="Nel W.J."/>
            <person name="Swalarsk-Parry B.S."/>
            <person name="Vaghefi N."/>
            <person name="Wilken P.M."/>
            <person name="An Z."/>
            <person name="de Beer Z.W."/>
            <person name="De Vos L."/>
            <person name="Chen L."/>
            <person name="Duong T.A."/>
            <person name="Gao Y."/>
            <person name="Hammerbacher A."/>
            <person name="Kikkert J.R."/>
            <person name="Li Y."/>
            <person name="Li H."/>
            <person name="Li K."/>
            <person name="Li Q."/>
            <person name="Liu X."/>
            <person name="Ma X."/>
            <person name="Naidoo K."/>
            <person name="Pethybridge S.J."/>
            <person name="Sun J."/>
            <person name="Steenkamp E.T."/>
            <person name="van der Nest M.A."/>
            <person name="van Wyk S."/>
            <person name="Wingfield M.J."/>
            <person name="Xiong C."/>
            <person name="Yue Q."/>
            <person name="Zhang X."/>
        </authorList>
    </citation>
    <scope>NUCLEOTIDE SEQUENCE [LARGE SCALE GENOMIC DNA]</scope>
    <source>
        <strain evidence="1 2">BP 5553</strain>
    </source>
</reference>
<dbReference type="OrthoDB" id="5235440at2759"/>
<name>A0A370TT08_9HELO</name>
<evidence type="ECO:0000313" key="1">
    <source>
        <dbReference type="EMBL" id="RDL38624.1"/>
    </source>
</evidence>
<dbReference type="GeneID" id="43595813"/>
<proteinExistence type="predicted"/>
<protein>
    <submittedName>
        <fullName evidence="1">Uncharacterized protein</fullName>
    </submittedName>
</protein>
<comment type="caution">
    <text evidence="1">The sequence shown here is derived from an EMBL/GenBank/DDBJ whole genome shotgun (WGS) entry which is preliminary data.</text>
</comment>
<evidence type="ECO:0000313" key="2">
    <source>
        <dbReference type="Proteomes" id="UP000254866"/>
    </source>
</evidence>
<dbReference type="Proteomes" id="UP000254866">
    <property type="component" value="Unassembled WGS sequence"/>
</dbReference>
<dbReference type="AlphaFoldDB" id="A0A370TT08"/>
<keyword evidence="2" id="KW-1185">Reference proteome</keyword>
<accession>A0A370TT08</accession>
<sequence length="347" mass="40071">MLETGEPAGPQWIRGPAEEPLSPELRAAVVEDLKESWYFGETEEYRRFLKAAWINEGYHQTIKDPNVSLEPQQLYRFCNKLTAFYWMPSPQVDGRPLPMTPFGCIYKEWVRYHNGRPPIEFQDFFAHLVRVYPTGPTTIQEVIIAHKSLCQEAVSLLGRIERGEAKRPNGLAWRDPRAYNLNATYHGIIIMIDQYLEPDFDPDLGELIDLDEQAQKLTVLLVRTGDDSNLCAPINFEELRTDGFCLPLARSDVSATRDDVVRVSLATAVKFVSDLHQREVDTHPPTEAVRDWEQRAQRYADETMKKADADGIDNVRQTWTAVRRVKAARKGEIFEPREPYPFSRYWK</sequence>